<dbReference type="Gene3D" id="1.10.10.10">
    <property type="entry name" value="Winged helix-like DNA-binding domain superfamily/Winged helix DNA-binding domain"/>
    <property type="match status" value="1"/>
</dbReference>
<dbReference type="SMART" id="SM00989">
    <property type="entry name" value="V4R"/>
    <property type="match status" value="1"/>
</dbReference>
<dbReference type="InterPro" id="IPR011991">
    <property type="entry name" value="ArsR-like_HTH"/>
</dbReference>
<dbReference type="SMART" id="SM00418">
    <property type="entry name" value="HTH_ARSR"/>
    <property type="match status" value="1"/>
</dbReference>
<reference evidence="4 8" key="4">
    <citation type="submission" date="2018-10" db="EMBL/GenBank/DDBJ databases">
        <title>Cultivation of a novel Methanohalophilus strain from Kebrit Deep of the Red Sea and a genomic comparison of members of the genus Methanohalophilus.</title>
        <authorList>
            <person name="Guan Y."/>
            <person name="Ngugi D.K."/>
            <person name="Stingl U."/>
        </authorList>
    </citation>
    <scope>NUCLEOTIDE SEQUENCE [LARGE SCALE GENOMIC DNA]</scope>
    <source>
        <strain evidence="4 8">DSM 7471</strain>
    </source>
</reference>
<accession>A0A1L9C1Q1</accession>
<dbReference type="Pfam" id="PF02830">
    <property type="entry name" value="V4R"/>
    <property type="match status" value="1"/>
</dbReference>
<evidence type="ECO:0000313" key="7">
    <source>
        <dbReference type="Proteomes" id="UP000193969"/>
    </source>
</evidence>
<dbReference type="Proteomes" id="UP000193969">
    <property type="component" value="Unassembled WGS sequence"/>
</dbReference>
<dbReference type="AlphaFoldDB" id="A0A1L9C1Q1"/>
<dbReference type="EMBL" id="RJJH01000004">
    <property type="protein sequence ID" value="RNI12168.1"/>
    <property type="molecule type" value="Genomic_DNA"/>
</dbReference>
<dbReference type="STRING" id="523843.SAMN06264941_1878"/>
<evidence type="ECO:0000313" key="4">
    <source>
        <dbReference type="EMBL" id="RNI12168.1"/>
    </source>
</evidence>
<dbReference type="RefSeq" id="WP_072362063.1">
    <property type="nucleotide sequence ID" value="NZ_FXBN01000003.1"/>
</dbReference>
<dbReference type="SUPFAM" id="SSF111126">
    <property type="entry name" value="Ligand-binding domain in the NO signalling and Golgi transport"/>
    <property type="match status" value="1"/>
</dbReference>
<organism evidence="3 6">
    <name type="scientific">Methanohalophilus portucalensis FDF-1</name>
    <dbReference type="NCBI Taxonomy" id="523843"/>
    <lineage>
        <taxon>Archaea</taxon>
        <taxon>Methanobacteriati</taxon>
        <taxon>Methanobacteriota</taxon>
        <taxon>Stenosarchaea group</taxon>
        <taxon>Methanomicrobia</taxon>
        <taxon>Methanosarcinales</taxon>
        <taxon>Methanosarcinaceae</taxon>
        <taxon>Methanohalophilus</taxon>
    </lineage>
</organism>
<dbReference type="InterPro" id="IPR004096">
    <property type="entry name" value="V4R"/>
</dbReference>
<feature type="domain" description="HTH arsR-type" evidence="1">
    <location>
        <begin position="14"/>
        <end position="95"/>
    </location>
</feature>
<sequence>MNATNRTALFATSNGFIAINGAVKLHIMDLLDKRPCSFDEIVQTTGKAKSTVSVHLNDLKKANLLRESVDAVDRRKKNYSLSSKYVACSQKPLDTHYYHSLENFSSTFSSETDFFQNVFCAFKAGFEAQGIDHNPIVKHIGSDIGKQIANTFEQGDFFDSLEEVRSFWKCYKLGKVQIEDTDPLTIKVKDCFECMSMPVLGHPICTFDEGMLEGILHKITGERALIKEIECYATGDNHCLFIKV</sequence>
<dbReference type="Proteomes" id="UP000278252">
    <property type="component" value="Unassembled WGS sequence"/>
</dbReference>
<proteinExistence type="predicted"/>
<evidence type="ECO:0000313" key="6">
    <source>
        <dbReference type="Proteomes" id="UP000185713"/>
    </source>
</evidence>
<dbReference type="InterPro" id="IPR036390">
    <property type="entry name" value="WH_DNA-bd_sf"/>
</dbReference>
<evidence type="ECO:0000259" key="2">
    <source>
        <dbReference type="SMART" id="SM00989"/>
    </source>
</evidence>
<dbReference type="EMBL" id="JWTK01000013">
    <property type="protein sequence ID" value="OJH48391.1"/>
    <property type="molecule type" value="Genomic_DNA"/>
</dbReference>
<reference evidence="7" key="3">
    <citation type="submission" date="2017-04" db="EMBL/GenBank/DDBJ databases">
        <authorList>
            <person name="Varghese N."/>
            <person name="Submissions S."/>
        </authorList>
    </citation>
    <scope>NUCLEOTIDE SEQUENCE [LARGE SCALE GENOMIC DNA]</scope>
    <source>
        <strain evidence="7">FDF-1</strain>
    </source>
</reference>
<dbReference type="PANTHER" id="PTHR35090">
    <property type="entry name" value="DNA-DIRECTED RNA POLYMERASE SUBUNIT I"/>
    <property type="match status" value="1"/>
</dbReference>
<dbReference type="PANTHER" id="PTHR35090:SF2">
    <property type="entry name" value="ARSR FAMILY TRANSCRIPTIONAL REGULATOR"/>
    <property type="match status" value="1"/>
</dbReference>
<dbReference type="InterPro" id="IPR001845">
    <property type="entry name" value="HTH_ArsR_DNA-bd_dom"/>
</dbReference>
<evidence type="ECO:0000313" key="3">
    <source>
        <dbReference type="EMBL" id="OJH48391.1"/>
    </source>
</evidence>
<evidence type="ECO:0000313" key="5">
    <source>
        <dbReference type="EMBL" id="SMH42961.1"/>
    </source>
</evidence>
<evidence type="ECO:0000259" key="1">
    <source>
        <dbReference type="SMART" id="SM00418"/>
    </source>
</evidence>
<gene>
    <name evidence="4" type="ORF">EFE41_03965</name>
    <name evidence="3" type="ORF">MPF_2117</name>
    <name evidence="5" type="ORF">SAMN06264941_1878</name>
</gene>
<dbReference type="GO" id="GO:0003700">
    <property type="term" value="F:DNA-binding transcription factor activity"/>
    <property type="evidence" value="ECO:0007669"/>
    <property type="project" value="InterPro"/>
</dbReference>
<dbReference type="OrthoDB" id="371687at2157"/>
<keyword evidence="7" id="KW-1185">Reference proteome</keyword>
<reference evidence="5" key="2">
    <citation type="submission" date="2017-04" db="EMBL/GenBank/DDBJ databases">
        <authorList>
            <person name="Afonso C.L."/>
            <person name="Miller P.J."/>
            <person name="Scott M.A."/>
            <person name="Spackman E."/>
            <person name="Goraichik I."/>
            <person name="Dimitrov K.M."/>
            <person name="Suarez D.L."/>
            <person name="Swayne D.E."/>
        </authorList>
    </citation>
    <scope>NUCLEOTIDE SEQUENCE [LARGE SCALE GENOMIC DNA]</scope>
    <source>
        <strain evidence="5">FDF-1</strain>
    </source>
</reference>
<dbReference type="InterPro" id="IPR024096">
    <property type="entry name" value="NO_sig/Golgi_transp_ligand-bd"/>
</dbReference>
<dbReference type="Pfam" id="PF01022">
    <property type="entry name" value="HTH_5"/>
    <property type="match status" value="1"/>
</dbReference>
<dbReference type="Proteomes" id="UP000185713">
    <property type="component" value="Unassembled WGS sequence"/>
</dbReference>
<evidence type="ECO:0000313" key="8">
    <source>
        <dbReference type="Proteomes" id="UP000278252"/>
    </source>
</evidence>
<dbReference type="InterPro" id="IPR036388">
    <property type="entry name" value="WH-like_DNA-bd_sf"/>
</dbReference>
<dbReference type="SUPFAM" id="SSF46785">
    <property type="entry name" value="Winged helix' DNA-binding domain"/>
    <property type="match status" value="1"/>
</dbReference>
<feature type="domain" description="4-vinyl reductase 4VR" evidence="2">
    <location>
        <begin position="183"/>
        <end position="244"/>
    </location>
</feature>
<reference evidence="3 6" key="1">
    <citation type="submission" date="2014-12" db="EMBL/GenBank/DDBJ databases">
        <title>The genome sequence of Methanohalophilus portucalensis strain FDF1.</title>
        <authorList>
            <person name="Lai M.-C."/>
            <person name="Lai S.-J."/>
        </authorList>
    </citation>
    <scope>NUCLEOTIDE SEQUENCE [LARGE SCALE GENOMIC DNA]</scope>
    <source>
        <strain evidence="3 6">FDF-1</strain>
    </source>
</reference>
<dbReference type="CDD" id="cd00090">
    <property type="entry name" value="HTH_ARSR"/>
    <property type="match status" value="1"/>
</dbReference>
<name>A0A1L9C1Q1_9EURY</name>
<dbReference type="EMBL" id="FXBN01000003">
    <property type="protein sequence ID" value="SMH42961.1"/>
    <property type="molecule type" value="Genomic_DNA"/>
</dbReference>
<protein>
    <submittedName>
        <fullName evidence="3">ArsR family transcriptional regulator</fullName>
    </submittedName>
</protein>
<dbReference type="Gene3D" id="3.30.1380.20">
    <property type="entry name" value="Trafficking protein particle complex subunit 3"/>
    <property type="match status" value="1"/>
</dbReference>